<dbReference type="PRINTS" id="PR00837">
    <property type="entry name" value="V5TPXLIKE"/>
</dbReference>
<comment type="caution">
    <text evidence="2">The sequence shown here is derived from an EMBL/GenBank/DDBJ whole genome shotgun (WGS) entry which is preliminary data.</text>
</comment>
<dbReference type="AlphaFoldDB" id="A0AAQ4EYZ4"/>
<dbReference type="SMART" id="SM00198">
    <property type="entry name" value="SCP"/>
    <property type="match status" value="1"/>
</dbReference>
<dbReference type="Pfam" id="PF00188">
    <property type="entry name" value="CAP"/>
    <property type="match status" value="1"/>
</dbReference>
<dbReference type="EMBL" id="JARKHS020009176">
    <property type="protein sequence ID" value="KAK8780114.1"/>
    <property type="molecule type" value="Genomic_DNA"/>
</dbReference>
<dbReference type="Proteomes" id="UP001321473">
    <property type="component" value="Unassembled WGS sequence"/>
</dbReference>
<dbReference type="InterPro" id="IPR014044">
    <property type="entry name" value="CAP_dom"/>
</dbReference>
<evidence type="ECO:0000313" key="3">
    <source>
        <dbReference type="Proteomes" id="UP001321473"/>
    </source>
</evidence>
<dbReference type="InterPro" id="IPR001283">
    <property type="entry name" value="CRISP-related"/>
</dbReference>
<reference evidence="2 3" key="1">
    <citation type="journal article" date="2023" name="Arcadia Sci">
        <title>De novo assembly of a long-read Amblyomma americanum tick genome.</title>
        <authorList>
            <person name="Chou S."/>
            <person name="Poskanzer K.E."/>
            <person name="Rollins M."/>
            <person name="Thuy-Boun P.S."/>
        </authorList>
    </citation>
    <scope>NUCLEOTIDE SEQUENCE [LARGE SCALE GENOMIC DNA]</scope>
    <source>
        <strain evidence="2">F_SG_1</strain>
        <tissue evidence="2">Salivary glands</tissue>
    </source>
</reference>
<dbReference type="PRINTS" id="PR00838">
    <property type="entry name" value="V5ALLERGEN"/>
</dbReference>
<organism evidence="2 3">
    <name type="scientific">Amblyomma americanum</name>
    <name type="common">Lone star tick</name>
    <dbReference type="NCBI Taxonomy" id="6943"/>
    <lineage>
        <taxon>Eukaryota</taxon>
        <taxon>Metazoa</taxon>
        <taxon>Ecdysozoa</taxon>
        <taxon>Arthropoda</taxon>
        <taxon>Chelicerata</taxon>
        <taxon>Arachnida</taxon>
        <taxon>Acari</taxon>
        <taxon>Parasitiformes</taxon>
        <taxon>Ixodida</taxon>
        <taxon>Ixodoidea</taxon>
        <taxon>Ixodidae</taxon>
        <taxon>Amblyomminae</taxon>
        <taxon>Amblyomma</taxon>
    </lineage>
</organism>
<proteinExistence type="predicted"/>
<accession>A0AAQ4EYZ4</accession>
<keyword evidence="3" id="KW-1185">Reference proteome</keyword>
<gene>
    <name evidence="2" type="ORF">V5799_018545</name>
</gene>
<dbReference type="InterPro" id="IPR002413">
    <property type="entry name" value="V5_allergen-like"/>
</dbReference>
<sequence length="123" mass="14018">MKHNLGYEVRPPAGPMWVAHVVGQNLAFSYESSDTRTVDGAGRVKDWFDEYKDFSPQNVDPFQVARGPAVLHFTQVTWAQTRYVGCGYTHYKLQNDPQPQFPFKKLFACNYAPGISLVHQSHQ</sequence>
<feature type="domain" description="SCP" evidence="1">
    <location>
        <begin position="2"/>
        <end position="119"/>
    </location>
</feature>
<evidence type="ECO:0000313" key="2">
    <source>
        <dbReference type="EMBL" id="KAK8780114.1"/>
    </source>
</evidence>
<evidence type="ECO:0000259" key="1">
    <source>
        <dbReference type="SMART" id="SM00198"/>
    </source>
</evidence>
<dbReference type="InterPro" id="IPR035940">
    <property type="entry name" value="CAP_sf"/>
</dbReference>
<dbReference type="CDD" id="cd05380">
    <property type="entry name" value="CAP_euk"/>
    <property type="match status" value="1"/>
</dbReference>
<protein>
    <recommendedName>
        <fullName evidence="1">SCP domain-containing protein</fullName>
    </recommendedName>
</protein>
<name>A0AAQ4EYZ4_AMBAM</name>
<dbReference type="SUPFAM" id="SSF55797">
    <property type="entry name" value="PR-1-like"/>
    <property type="match status" value="1"/>
</dbReference>
<dbReference type="Gene3D" id="3.40.33.10">
    <property type="entry name" value="CAP"/>
    <property type="match status" value="1"/>
</dbReference>
<dbReference type="PANTHER" id="PTHR10334">
    <property type="entry name" value="CYSTEINE-RICH SECRETORY PROTEIN-RELATED"/>
    <property type="match status" value="1"/>
</dbReference>